<evidence type="ECO:0000259" key="2">
    <source>
        <dbReference type="PROSITE" id="PS50883"/>
    </source>
</evidence>
<feature type="transmembrane region" description="Helical" evidence="1">
    <location>
        <begin position="106"/>
        <end position="127"/>
    </location>
</feature>
<feature type="transmembrane region" description="Helical" evidence="1">
    <location>
        <begin position="75"/>
        <end position="94"/>
    </location>
</feature>
<dbReference type="SMART" id="SM00267">
    <property type="entry name" value="GGDEF"/>
    <property type="match status" value="1"/>
</dbReference>
<reference evidence="5 6" key="1">
    <citation type="submission" date="2024-09" db="EMBL/GenBank/DDBJ databases">
        <authorList>
            <person name="Sun Q."/>
            <person name="Mori K."/>
        </authorList>
    </citation>
    <scope>NUCLEOTIDE SEQUENCE [LARGE SCALE GENOMIC DNA]</scope>
    <source>
        <strain evidence="5 6">ATCC 51285</strain>
    </source>
</reference>
<sequence length="689" mass="76417">MTGEYDYRIVLLSILVAMLASYTALDLAGRVTQAREDRNPYWLIGGAVAMGTGIWSMHFVAMLAFKLPIPMGYDFWITLLSWFLAVLASGLALFVISAPTLSSRRLVGAALLMGIAICGMHYTGMAAMRMQPGLSYDPLLFSLSVLIAITASLAALWISFSLRRKTGLNSVLLKMAAAVIMGIAISGMHFTGMAATHFAPGSICLAASALDATWLALVIALGSFALMSITLVVATLDRRLESRTAELVDSLRRANEELLHISLHDHLTQLPNRVLLEDRLKHSIQSAHSNQSRFALVYIDLDGFKAVNDSLGHHMGDRLLQKVAQAILAPLREADTLARMGGDEFVLLLEDLSSPQDVSAICSRVLDAIHAVDGIGRHHFSVSASMGIAIYPDDGEDSSTLMAHADTAMYHVKNSGKNGYQYFQAQMNQEATEDFRMQMDLRNAIEHNQLSLHYQPKYQTKGGLLCGAEALLRWQHPELGAISPSRFIPIAERFGLINRLENWVLDQACQQIRHWQREGMQVPPISINLSPTRFRQDDLVEKVEEAIRNYELKPGQLILEITESSSIEDPEQALQTLYRLQSLGVLLALDDFGTGYSSLSYLTQLPVQQLKIDRSFIRHLRDRGHNSQVVHAIITLAHALNLEVIAEGVETEEEHRQLEAFACDQIQGFLLSKPLPVENFVEELKKRQA</sequence>
<feature type="transmembrane region" description="Helical" evidence="1">
    <location>
        <begin position="41"/>
        <end position="63"/>
    </location>
</feature>
<keyword evidence="1" id="KW-0472">Membrane</keyword>
<gene>
    <name evidence="5" type="ORF">ACFFLH_15200</name>
</gene>
<feature type="transmembrane region" description="Helical" evidence="1">
    <location>
        <begin position="212"/>
        <end position="234"/>
    </location>
</feature>
<dbReference type="PROSITE" id="PS50924">
    <property type="entry name" value="MHYT"/>
    <property type="match status" value="1"/>
</dbReference>
<dbReference type="CDD" id="cd01949">
    <property type="entry name" value="GGDEF"/>
    <property type="match status" value="1"/>
</dbReference>
<dbReference type="InterPro" id="IPR043128">
    <property type="entry name" value="Rev_trsase/Diguanyl_cyclase"/>
</dbReference>
<evidence type="ECO:0000256" key="1">
    <source>
        <dbReference type="PROSITE-ProRule" id="PRU00244"/>
    </source>
</evidence>
<keyword evidence="1" id="KW-1133">Transmembrane helix</keyword>
<dbReference type="SUPFAM" id="SSF141868">
    <property type="entry name" value="EAL domain-like"/>
    <property type="match status" value="1"/>
</dbReference>
<dbReference type="CDD" id="cd01948">
    <property type="entry name" value="EAL"/>
    <property type="match status" value="1"/>
</dbReference>
<dbReference type="InterPro" id="IPR029787">
    <property type="entry name" value="Nucleotide_cyclase"/>
</dbReference>
<evidence type="ECO:0000313" key="6">
    <source>
        <dbReference type="Proteomes" id="UP001589628"/>
    </source>
</evidence>
<feature type="transmembrane region" description="Helical" evidence="1">
    <location>
        <begin position="139"/>
        <end position="160"/>
    </location>
</feature>
<dbReference type="Proteomes" id="UP001589628">
    <property type="component" value="Unassembled WGS sequence"/>
</dbReference>
<organism evidence="5 6">
    <name type="scientific">Balneatrix alpica</name>
    <dbReference type="NCBI Taxonomy" id="75684"/>
    <lineage>
        <taxon>Bacteria</taxon>
        <taxon>Pseudomonadati</taxon>
        <taxon>Pseudomonadota</taxon>
        <taxon>Gammaproteobacteria</taxon>
        <taxon>Oceanospirillales</taxon>
        <taxon>Balneatrichaceae</taxon>
        <taxon>Balneatrix</taxon>
    </lineage>
</organism>
<dbReference type="EMBL" id="JBHLZN010000006">
    <property type="protein sequence ID" value="MFB9887762.1"/>
    <property type="molecule type" value="Genomic_DNA"/>
</dbReference>
<evidence type="ECO:0000313" key="5">
    <source>
        <dbReference type="EMBL" id="MFB9887762.1"/>
    </source>
</evidence>
<dbReference type="InterPro" id="IPR005330">
    <property type="entry name" value="MHYT_dom"/>
</dbReference>
<feature type="domain" description="EAL" evidence="2">
    <location>
        <begin position="434"/>
        <end position="688"/>
    </location>
</feature>
<dbReference type="InterPro" id="IPR035919">
    <property type="entry name" value="EAL_sf"/>
</dbReference>
<keyword evidence="6" id="KW-1185">Reference proteome</keyword>
<dbReference type="SUPFAM" id="SSF55073">
    <property type="entry name" value="Nucleotide cyclase"/>
    <property type="match status" value="1"/>
</dbReference>
<keyword evidence="1" id="KW-0812">Transmembrane</keyword>
<dbReference type="SMART" id="SM00052">
    <property type="entry name" value="EAL"/>
    <property type="match status" value="1"/>
</dbReference>
<comment type="caution">
    <text evidence="5">The sequence shown here is derived from an EMBL/GenBank/DDBJ whole genome shotgun (WGS) entry which is preliminary data.</text>
</comment>
<dbReference type="InterPro" id="IPR000160">
    <property type="entry name" value="GGDEF_dom"/>
</dbReference>
<dbReference type="PROSITE" id="PS50887">
    <property type="entry name" value="GGDEF"/>
    <property type="match status" value="1"/>
</dbReference>
<proteinExistence type="predicted"/>
<feature type="domain" description="MHYT" evidence="4">
    <location>
        <begin position="5"/>
        <end position="199"/>
    </location>
</feature>
<dbReference type="Pfam" id="PF00990">
    <property type="entry name" value="GGDEF"/>
    <property type="match status" value="1"/>
</dbReference>
<dbReference type="Pfam" id="PF03707">
    <property type="entry name" value="MHYT"/>
    <property type="match status" value="3"/>
</dbReference>
<feature type="transmembrane region" description="Helical" evidence="1">
    <location>
        <begin position="6"/>
        <end position="29"/>
    </location>
</feature>
<dbReference type="Pfam" id="PF00563">
    <property type="entry name" value="EAL"/>
    <property type="match status" value="1"/>
</dbReference>
<dbReference type="InterPro" id="IPR052155">
    <property type="entry name" value="Biofilm_reg_signaling"/>
</dbReference>
<dbReference type="PANTHER" id="PTHR44757">
    <property type="entry name" value="DIGUANYLATE CYCLASE DGCP"/>
    <property type="match status" value="1"/>
</dbReference>
<evidence type="ECO:0000259" key="4">
    <source>
        <dbReference type="PROSITE" id="PS50924"/>
    </source>
</evidence>
<name>A0ABV5ZEQ5_9GAMM</name>
<evidence type="ECO:0000259" key="3">
    <source>
        <dbReference type="PROSITE" id="PS50887"/>
    </source>
</evidence>
<dbReference type="PANTHER" id="PTHR44757:SF2">
    <property type="entry name" value="BIOFILM ARCHITECTURE MAINTENANCE PROTEIN MBAA"/>
    <property type="match status" value="1"/>
</dbReference>
<dbReference type="Gene3D" id="3.30.70.270">
    <property type="match status" value="1"/>
</dbReference>
<dbReference type="NCBIfam" id="TIGR00254">
    <property type="entry name" value="GGDEF"/>
    <property type="match status" value="1"/>
</dbReference>
<dbReference type="InterPro" id="IPR001633">
    <property type="entry name" value="EAL_dom"/>
</dbReference>
<protein>
    <submittedName>
        <fullName evidence="5">Bifunctional diguanylate cyclase/phosphodiesterase</fullName>
    </submittedName>
</protein>
<accession>A0ABV5ZEQ5</accession>
<dbReference type="RefSeq" id="WP_211249510.1">
    <property type="nucleotide sequence ID" value="NZ_JBHLZN010000006.1"/>
</dbReference>
<feature type="transmembrane region" description="Helical" evidence="1">
    <location>
        <begin position="172"/>
        <end position="192"/>
    </location>
</feature>
<dbReference type="PROSITE" id="PS50883">
    <property type="entry name" value="EAL"/>
    <property type="match status" value="1"/>
</dbReference>
<dbReference type="Gene3D" id="3.20.20.450">
    <property type="entry name" value="EAL domain"/>
    <property type="match status" value="1"/>
</dbReference>
<feature type="domain" description="GGDEF" evidence="3">
    <location>
        <begin position="292"/>
        <end position="425"/>
    </location>
</feature>